<dbReference type="PROSITE" id="PS01135">
    <property type="entry name" value="FTSZ_2"/>
    <property type="match status" value="1"/>
</dbReference>
<dbReference type="SMART" id="SM00864">
    <property type="entry name" value="Tubulin"/>
    <property type="match status" value="1"/>
</dbReference>
<dbReference type="GeneID" id="85016028"/>
<evidence type="ECO:0000256" key="4">
    <source>
        <dbReference type="HAMAP-Rule" id="MF_00909"/>
    </source>
</evidence>
<comment type="subunit">
    <text evidence="4">Homodimer. Polymerizes to form a dynamic ring structure in a strictly GTP-dependent manner. Interacts directly with several other division proteins.</text>
</comment>
<dbReference type="InterPro" id="IPR018316">
    <property type="entry name" value="Tubulin/FtsZ_2-layer-sand-dom"/>
</dbReference>
<organism evidence="9 10">
    <name type="scientific">Capnocytophaga granulosa</name>
    <dbReference type="NCBI Taxonomy" id="45242"/>
    <lineage>
        <taxon>Bacteria</taxon>
        <taxon>Pseudomonadati</taxon>
        <taxon>Bacteroidota</taxon>
        <taxon>Flavobacteriia</taxon>
        <taxon>Flavobacteriales</taxon>
        <taxon>Flavobacteriaceae</taxon>
        <taxon>Capnocytophaga</taxon>
    </lineage>
</organism>
<dbReference type="RefSeq" id="WP_016421126.1">
    <property type="nucleotide sequence ID" value="NZ_FNND01000008.1"/>
</dbReference>
<dbReference type="InterPro" id="IPR024757">
    <property type="entry name" value="FtsZ_C"/>
</dbReference>
<reference evidence="9 10" key="1">
    <citation type="submission" date="2016-10" db="EMBL/GenBank/DDBJ databases">
        <authorList>
            <person name="Varghese N."/>
            <person name="Submissions S."/>
        </authorList>
    </citation>
    <scope>NUCLEOTIDE SEQUENCE [LARGE SCALE GENOMIC DNA]</scope>
    <source>
        <strain evidence="9 10">DSM 11449</strain>
    </source>
</reference>
<keyword evidence="10" id="KW-1185">Reference proteome</keyword>
<dbReference type="OrthoDB" id="9813375at2"/>
<dbReference type="GO" id="GO:0032153">
    <property type="term" value="C:cell division site"/>
    <property type="evidence" value="ECO:0007669"/>
    <property type="project" value="UniProtKB-UniRule"/>
</dbReference>
<dbReference type="Pfam" id="PF12327">
    <property type="entry name" value="FtsZ_C"/>
    <property type="match status" value="1"/>
</dbReference>
<dbReference type="GO" id="GO:0005737">
    <property type="term" value="C:cytoplasm"/>
    <property type="evidence" value="ECO:0007669"/>
    <property type="project" value="UniProtKB-SubCell"/>
</dbReference>
<evidence type="ECO:0000256" key="6">
    <source>
        <dbReference type="RuleBase" id="RU000631"/>
    </source>
</evidence>
<dbReference type="FunFam" id="3.40.50.1440:FF:000001">
    <property type="entry name" value="Cell division protein FtsZ"/>
    <property type="match status" value="1"/>
</dbReference>
<keyword evidence="4 6" id="KW-0132">Cell division</keyword>
<evidence type="ECO:0000256" key="5">
    <source>
        <dbReference type="NCBIfam" id="TIGR00065"/>
    </source>
</evidence>
<dbReference type="InterPro" id="IPR003008">
    <property type="entry name" value="Tubulin_FtsZ_GTPase"/>
</dbReference>
<gene>
    <name evidence="4" type="primary">ftsZ</name>
    <name evidence="9" type="ORF">SAMN05444420_10846</name>
</gene>
<name>A0A1H2YY54_9FLAO</name>
<keyword evidence="2 4" id="KW-0547">Nucleotide-binding</keyword>
<dbReference type="AlphaFoldDB" id="A0A1H2YY54"/>
<dbReference type="Gene3D" id="3.40.50.1440">
    <property type="entry name" value="Tubulin/FtsZ, GTPase domain"/>
    <property type="match status" value="1"/>
</dbReference>
<comment type="function">
    <text evidence="4 6">Essential cell division protein that forms a contractile ring structure (Z ring) at the future cell division site. The regulation of the ring assembly controls the timing and the location of cell division. One of the functions of the FtsZ ring is to recruit other cell division proteins to the septum to produce a new cell wall between the dividing cells. Binds GTP and shows GTPase activity.</text>
</comment>
<dbReference type="SMART" id="SM00865">
    <property type="entry name" value="Tubulin_C"/>
    <property type="match status" value="1"/>
</dbReference>
<dbReference type="NCBIfam" id="TIGR00065">
    <property type="entry name" value="ftsZ"/>
    <property type="match status" value="1"/>
</dbReference>
<dbReference type="GO" id="GO:0000917">
    <property type="term" value="P:division septum assembly"/>
    <property type="evidence" value="ECO:0007669"/>
    <property type="project" value="UniProtKB-KW"/>
</dbReference>
<evidence type="ECO:0000256" key="2">
    <source>
        <dbReference type="ARBA" id="ARBA00022741"/>
    </source>
</evidence>
<keyword evidence="3 4" id="KW-0342">GTP-binding</keyword>
<comment type="caution">
    <text evidence="9">The sequence shown here is derived from an EMBL/GenBank/DDBJ whole genome shotgun (WGS) entry which is preliminary data.</text>
</comment>
<dbReference type="HAMAP" id="MF_00909">
    <property type="entry name" value="FtsZ"/>
    <property type="match status" value="1"/>
</dbReference>
<protein>
    <recommendedName>
        <fullName evidence="4 5">Cell division protein FtsZ</fullName>
    </recommendedName>
</protein>
<feature type="binding site" evidence="4">
    <location>
        <position position="193"/>
    </location>
    <ligand>
        <name>GTP</name>
        <dbReference type="ChEBI" id="CHEBI:37565"/>
    </ligand>
</feature>
<sequence>MAIEFDNATFDLPKSTGNLIKVIGVGGGGGNAVNYMYKQDIRGVDYIICNTDRQALDKSPIVNKIYLGVELTEGLGAGSNPEVGEQSAMESIEEIKAMLGDNTKMAFITAGMGGGTGTGAAPIIAKICKDMGILTVGIVTSPFKFEGEIRLAQAQKGIENLRKQLDSLIVINNNKLRDTYGNLGIKTGFAKADEVLTIAAKGIAEVITKEFEVNIDLRDAHTVLSNSGTAIMGTGYGTGETRALDAVKGALESPLLNDNRITGAKNVLLLILYGNDEITMDEVGEINEYIQREAGHGIELATGYKTNIIMGMGEEPALEDKIMVTVVATGFSTEQQHEIIDAEPKKIVHSLDDNTQFVQELDTTSSFTDISFENSLKKKEKVVYQFDDTPEQVPVTDATAKSSMGITLHTAPEKKIKPLKVDESLYHIPVHFDIVERVVPIQQEDFVIYQEKKTTAPKVTAPAPQRPQVAERKVVYFEQEKPQAAPMMQAASAPAQENGKIVHTLENYLEVEEMLTQARSPQRDTEEEEFKAELRIKEPAKTTQPKETNQNAYLSALKENAANRKTTFKNMSYQFSSQTNYKIEDLENTPAYMRKNVDISSTTMTPSVSRSSISLDSNNIAQIRENNSYLHDNVD</sequence>
<dbReference type="InterPro" id="IPR045061">
    <property type="entry name" value="FtsZ/CetZ"/>
</dbReference>
<dbReference type="Proteomes" id="UP000182771">
    <property type="component" value="Unassembled WGS sequence"/>
</dbReference>
<accession>A0A1H2YY54</accession>
<feature type="domain" description="Tubulin/FtsZ 2-layer sandwich" evidence="8">
    <location>
        <begin position="213"/>
        <end position="340"/>
    </location>
</feature>
<dbReference type="PROSITE" id="PS01134">
    <property type="entry name" value="FTSZ_1"/>
    <property type="match status" value="1"/>
</dbReference>
<dbReference type="GO" id="GO:0051258">
    <property type="term" value="P:protein polymerization"/>
    <property type="evidence" value="ECO:0007669"/>
    <property type="project" value="UniProtKB-UniRule"/>
</dbReference>
<comment type="subcellular location">
    <subcellularLocation>
        <location evidence="4">Cytoplasm</location>
    </subcellularLocation>
    <text evidence="4">Assembles at midcell at the inner surface of the cytoplasmic membrane.</text>
</comment>
<keyword evidence="4 6" id="KW-0131">Cell cycle</keyword>
<evidence type="ECO:0000313" key="10">
    <source>
        <dbReference type="Proteomes" id="UP000182771"/>
    </source>
</evidence>
<keyword evidence="4" id="KW-0963">Cytoplasm</keyword>
<evidence type="ECO:0000256" key="3">
    <source>
        <dbReference type="ARBA" id="ARBA00023134"/>
    </source>
</evidence>
<dbReference type="EMBL" id="FNND01000008">
    <property type="protein sequence ID" value="SDX09489.1"/>
    <property type="molecule type" value="Genomic_DNA"/>
</dbReference>
<dbReference type="GO" id="GO:0005525">
    <property type="term" value="F:GTP binding"/>
    <property type="evidence" value="ECO:0007669"/>
    <property type="project" value="UniProtKB-UniRule"/>
</dbReference>
<feature type="binding site" evidence="4">
    <location>
        <begin position="27"/>
        <end position="31"/>
    </location>
    <ligand>
        <name>GTP</name>
        <dbReference type="ChEBI" id="CHEBI:37565"/>
    </ligand>
</feature>
<feature type="binding site" evidence="4">
    <location>
        <begin position="115"/>
        <end position="117"/>
    </location>
    <ligand>
        <name>GTP</name>
        <dbReference type="ChEBI" id="CHEBI:37565"/>
    </ligand>
</feature>
<dbReference type="InterPro" id="IPR036525">
    <property type="entry name" value="Tubulin/FtsZ_GTPase_sf"/>
</dbReference>
<feature type="binding site" evidence="4">
    <location>
        <position position="146"/>
    </location>
    <ligand>
        <name>GTP</name>
        <dbReference type="ChEBI" id="CHEBI:37565"/>
    </ligand>
</feature>
<evidence type="ECO:0000259" key="7">
    <source>
        <dbReference type="SMART" id="SM00864"/>
    </source>
</evidence>
<dbReference type="InterPro" id="IPR037103">
    <property type="entry name" value="Tubulin/FtsZ-like_C"/>
</dbReference>
<comment type="similarity">
    <text evidence="1 4 6">Belongs to the FtsZ family.</text>
</comment>
<evidence type="ECO:0000256" key="1">
    <source>
        <dbReference type="ARBA" id="ARBA00009690"/>
    </source>
</evidence>
<dbReference type="PRINTS" id="PR00423">
    <property type="entry name" value="CELLDVISFTSZ"/>
</dbReference>
<dbReference type="PANTHER" id="PTHR30314">
    <property type="entry name" value="CELL DIVISION PROTEIN FTSZ-RELATED"/>
    <property type="match status" value="1"/>
</dbReference>
<dbReference type="InterPro" id="IPR000158">
    <property type="entry name" value="Cell_div_FtsZ"/>
</dbReference>
<feature type="binding site" evidence="4">
    <location>
        <position position="150"/>
    </location>
    <ligand>
        <name>GTP</name>
        <dbReference type="ChEBI" id="CHEBI:37565"/>
    </ligand>
</feature>
<dbReference type="GO" id="GO:0003924">
    <property type="term" value="F:GTPase activity"/>
    <property type="evidence" value="ECO:0007669"/>
    <property type="project" value="UniProtKB-UniRule"/>
</dbReference>
<dbReference type="CDD" id="cd02201">
    <property type="entry name" value="FtsZ_type1"/>
    <property type="match status" value="1"/>
</dbReference>
<dbReference type="PANTHER" id="PTHR30314:SF3">
    <property type="entry name" value="MITOCHONDRIAL DIVISION PROTEIN FSZA"/>
    <property type="match status" value="1"/>
</dbReference>
<evidence type="ECO:0000313" key="9">
    <source>
        <dbReference type="EMBL" id="SDX09489.1"/>
    </source>
</evidence>
<feature type="domain" description="Tubulin/FtsZ GTPase" evidence="7">
    <location>
        <begin position="19"/>
        <end position="211"/>
    </location>
</feature>
<dbReference type="SUPFAM" id="SSF55307">
    <property type="entry name" value="Tubulin C-terminal domain-like"/>
    <property type="match status" value="1"/>
</dbReference>
<dbReference type="Gene3D" id="3.30.1330.20">
    <property type="entry name" value="Tubulin/FtsZ, C-terminal domain"/>
    <property type="match status" value="1"/>
</dbReference>
<evidence type="ECO:0000259" key="8">
    <source>
        <dbReference type="SMART" id="SM00865"/>
    </source>
</evidence>
<keyword evidence="4 6" id="KW-0717">Septation</keyword>
<dbReference type="SUPFAM" id="SSF52490">
    <property type="entry name" value="Tubulin nucleotide-binding domain-like"/>
    <property type="match status" value="1"/>
</dbReference>
<dbReference type="Pfam" id="PF00091">
    <property type="entry name" value="Tubulin"/>
    <property type="match status" value="1"/>
</dbReference>
<dbReference type="InterPro" id="IPR020805">
    <property type="entry name" value="Cell_div_FtsZ_CS"/>
</dbReference>
<dbReference type="GO" id="GO:0043093">
    <property type="term" value="P:FtsZ-dependent cytokinesis"/>
    <property type="evidence" value="ECO:0007669"/>
    <property type="project" value="UniProtKB-UniRule"/>
</dbReference>
<dbReference type="InterPro" id="IPR008280">
    <property type="entry name" value="Tub_FtsZ_C"/>
</dbReference>
<proteinExistence type="inferred from homology"/>